<keyword evidence="1" id="KW-0812">Transmembrane</keyword>
<dbReference type="EMBL" id="CABPRJ010001434">
    <property type="protein sequence ID" value="VVC36527.1"/>
    <property type="molecule type" value="Genomic_DNA"/>
</dbReference>
<dbReference type="Proteomes" id="UP000325440">
    <property type="component" value="Unassembled WGS sequence"/>
</dbReference>
<evidence type="ECO:0000313" key="2">
    <source>
        <dbReference type="EMBL" id="VVC36527.1"/>
    </source>
</evidence>
<protein>
    <recommendedName>
        <fullName evidence="4">Vezatin</fullName>
    </recommendedName>
</protein>
<evidence type="ECO:0000256" key="1">
    <source>
        <dbReference type="SAM" id="Phobius"/>
    </source>
</evidence>
<dbReference type="AlphaFoldDB" id="A0A5E4MW32"/>
<keyword evidence="1" id="KW-1133">Transmembrane helix</keyword>
<evidence type="ECO:0000313" key="3">
    <source>
        <dbReference type="Proteomes" id="UP000325440"/>
    </source>
</evidence>
<accession>A0A5E4MW32</accession>
<feature type="transmembrane region" description="Helical" evidence="1">
    <location>
        <begin position="105"/>
        <end position="123"/>
    </location>
</feature>
<keyword evidence="3" id="KW-1185">Reference proteome</keyword>
<gene>
    <name evidence="2" type="ORF">CINCED_3A022662</name>
</gene>
<organism evidence="2 3">
    <name type="scientific">Cinara cedri</name>
    <dbReference type="NCBI Taxonomy" id="506608"/>
    <lineage>
        <taxon>Eukaryota</taxon>
        <taxon>Metazoa</taxon>
        <taxon>Ecdysozoa</taxon>
        <taxon>Arthropoda</taxon>
        <taxon>Hexapoda</taxon>
        <taxon>Insecta</taxon>
        <taxon>Pterygota</taxon>
        <taxon>Neoptera</taxon>
        <taxon>Paraneoptera</taxon>
        <taxon>Hemiptera</taxon>
        <taxon>Sternorrhyncha</taxon>
        <taxon>Aphidomorpha</taxon>
        <taxon>Aphidoidea</taxon>
        <taxon>Aphididae</taxon>
        <taxon>Lachninae</taxon>
        <taxon>Cinara</taxon>
    </lineage>
</organism>
<sequence>MEVDDEDVLFQGTELQKYLNDAGYTECKTFEQTNVITNYRNKSHKKDSKYSKRPQHCTEDYNLCITLIKIILESQLIFKEDTLFAKEFIPSENIRYSLFFTKRNCITFLLLCIFCGLLNAFILEYWDTWITLSMLILWFGHVSLEILFKLIQSRKIKNIVIKTIKSMEKSSLLIQKMYKFLSDCDKLYNIHNSCNDTSKDKNSNIYLYLLMPELKSLLLTELQDLINCLVYNISEVQTFFPLKDSVKNIIYLYLTDCKIDIENTSLENINRAKYTYYLLQSEFLKQLTLCLNPVLWTPKSYSELNNLIKFIGELEKVYSNLYNILSEEYNIYSLFKHSNNLKNIHLNNNSNFDFKSKVYSIRQVLQNMMIHLRVMEDLIEMPSNYCNDSINASVSILVKESTVFNELISTFQIDILKANKEKKNEIILSNNAINVTKNNSLEENNDPIKFVCDELFFGVSEKISEETNDTFFGEEIFDKSNNHNLILELKVALKEKQMEWKQREEKLQKEHIQLNDLSDEENFHENHFVNNQSINSIRKVALDMEPDNSFSMQLPSENLANEIASIASKWNTEIESFGDDSDSDV</sequence>
<proteinExistence type="predicted"/>
<reference evidence="2 3" key="1">
    <citation type="submission" date="2019-08" db="EMBL/GenBank/DDBJ databases">
        <authorList>
            <person name="Alioto T."/>
            <person name="Alioto T."/>
            <person name="Gomez Garrido J."/>
        </authorList>
    </citation>
    <scope>NUCLEOTIDE SEQUENCE [LARGE SCALE GENOMIC DNA]</scope>
</reference>
<name>A0A5E4MW32_9HEMI</name>
<keyword evidence="1" id="KW-0472">Membrane</keyword>
<dbReference type="OrthoDB" id="21151at2759"/>
<evidence type="ECO:0008006" key="4">
    <source>
        <dbReference type="Google" id="ProtNLM"/>
    </source>
</evidence>